<feature type="transmembrane region" description="Helical" evidence="1">
    <location>
        <begin position="68"/>
        <end position="86"/>
    </location>
</feature>
<dbReference type="RefSeq" id="WP_008792366.1">
    <property type="nucleotide sequence ID" value="NZ_BAABXX010000001.1"/>
</dbReference>
<reference evidence="2" key="1">
    <citation type="submission" date="2023-01" db="EMBL/GenBank/DDBJ databases">
        <title>Human gut microbiome strain richness.</title>
        <authorList>
            <person name="Chen-Liaw A."/>
        </authorList>
    </citation>
    <scope>NUCLEOTIDE SEQUENCE</scope>
    <source>
        <strain evidence="2">1001217st2_G6_1001217B_191108</strain>
    </source>
</reference>
<keyword evidence="1" id="KW-0812">Transmembrane</keyword>
<dbReference type="Pfam" id="PF06961">
    <property type="entry name" value="DUF1294"/>
    <property type="match status" value="1"/>
</dbReference>
<name>A0A9Q7HSV6_9FIRM</name>
<feature type="transmembrane region" description="Helical" evidence="1">
    <location>
        <begin position="37"/>
        <end position="56"/>
    </location>
</feature>
<keyword evidence="1" id="KW-0472">Membrane</keyword>
<feature type="transmembrane region" description="Helical" evidence="1">
    <location>
        <begin position="6"/>
        <end position="25"/>
    </location>
</feature>
<accession>A0A9Q7HSV6</accession>
<dbReference type="InterPro" id="IPR010718">
    <property type="entry name" value="DUF1294"/>
</dbReference>
<organism evidence="2 3">
    <name type="scientific">Thomasclavelia ramosa</name>
    <dbReference type="NCBI Taxonomy" id="1547"/>
    <lineage>
        <taxon>Bacteria</taxon>
        <taxon>Bacillati</taxon>
        <taxon>Bacillota</taxon>
        <taxon>Erysipelotrichia</taxon>
        <taxon>Erysipelotrichales</taxon>
        <taxon>Coprobacillaceae</taxon>
        <taxon>Thomasclavelia</taxon>
    </lineage>
</organism>
<dbReference type="InterPro" id="IPR012156">
    <property type="entry name" value="Cold_shock_CspA"/>
</dbReference>
<evidence type="ECO:0000256" key="1">
    <source>
        <dbReference type="SAM" id="Phobius"/>
    </source>
</evidence>
<gene>
    <name evidence="2" type="ORF">PM738_02070</name>
</gene>
<evidence type="ECO:0000313" key="3">
    <source>
        <dbReference type="Proteomes" id="UP001211987"/>
    </source>
</evidence>
<dbReference type="GO" id="GO:0003676">
    <property type="term" value="F:nucleic acid binding"/>
    <property type="evidence" value="ECO:0007669"/>
    <property type="project" value="InterPro"/>
</dbReference>
<dbReference type="GeneID" id="64197087"/>
<protein>
    <submittedName>
        <fullName evidence="2">DUF1294 domain-containing protein</fullName>
    </submittedName>
</protein>
<proteinExistence type="predicted"/>
<evidence type="ECO:0000313" key="2">
    <source>
        <dbReference type="EMBL" id="MDB7082574.1"/>
    </source>
</evidence>
<sequence>MKLLISYIIIINLMMILLYGIDKYKAIHHHWRVSEKILLIGALFGGSLGAILAMYGFNHKTRKNIFKYGIPLLLGLQIILIIKISIG</sequence>
<comment type="caution">
    <text evidence="2">The sequence shown here is derived from an EMBL/GenBank/DDBJ whole genome shotgun (WGS) entry which is preliminary data.</text>
</comment>
<keyword evidence="1" id="KW-1133">Transmembrane helix</keyword>
<dbReference type="AlphaFoldDB" id="A0A9Q7HSV6"/>
<dbReference type="PIRSF" id="PIRSF002599">
    <property type="entry name" value="Cold_shock_A"/>
    <property type="match status" value="1"/>
</dbReference>
<dbReference type="Proteomes" id="UP001211987">
    <property type="component" value="Unassembled WGS sequence"/>
</dbReference>
<dbReference type="EMBL" id="JAQLKE010000002">
    <property type="protein sequence ID" value="MDB7082574.1"/>
    <property type="molecule type" value="Genomic_DNA"/>
</dbReference>